<name>A0ABR9REY6_9FIRM</name>
<dbReference type="RefSeq" id="WP_193538992.1">
    <property type="nucleotide sequence ID" value="NZ_AP031438.1"/>
</dbReference>
<organism evidence="1 2">
    <name type="scientific">Pseudoflavonifractor gallinarum</name>
    <dbReference type="NCBI Taxonomy" id="2779352"/>
    <lineage>
        <taxon>Bacteria</taxon>
        <taxon>Bacillati</taxon>
        <taxon>Bacillota</taxon>
        <taxon>Clostridia</taxon>
        <taxon>Eubacteriales</taxon>
        <taxon>Oscillospiraceae</taxon>
        <taxon>Pseudoflavonifractor</taxon>
    </lineage>
</organism>
<evidence type="ECO:0000313" key="1">
    <source>
        <dbReference type="EMBL" id="MBE5057118.1"/>
    </source>
</evidence>
<protein>
    <submittedName>
        <fullName evidence="1">Helix-turn-helix domain-containing protein</fullName>
    </submittedName>
</protein>
<dbReference type="Proteomes" id="UP000806211">
    <property type="component" value="Unassembled WGS sequence"/>
</dbReference>
<comment type="caution">
    <text evidence="1">The sequence shown here is derived from an EMBL/GenBank/DDBJ whole genome shotgun (WGS) entry which is preliminary data.</text>
</comment>
<reference evidence="1 2" key="1">
    <citation type="submission" date="2020-10" db="EMBL/GenBank/DDBJ databases">
        <title>ChiBAC.</title>
        <authorList>
            <person name="Zenner C."/>
            <person name="Hitch T.C.A."/>
            <person name="Clavel T."/>
        </authorList>
    </citation>
    <scope>NUCLEOTIDE SEQUENCE [LARGE SCALE GENOMIC DNA]</scope>
    <source>
        <strain evidence="1 2">DSM 107456</strain>
    </source>
</reference>
<dbReference type="EMBL" id="JADCKF010000015">
    <property type="protein sequence ID" value="MBE5057118.1"/>
    <property type="molecule type" value="Genomic_DNA"/>
</dbReference>
<gene>
    <name evidence="1" type="ORF">INF37_14110</name>
</gene>
<dbReference type="Gene3D" id="1.10.10.10">
    <property type="entry name" value="Winged helix-like DNA-binding domain superfamily/Winged helix DNA-binding domain"/>
    <property type="match status" value="1"/>
</dbReference>
<dbReference type="Pfam" id="PF13730">
    <property type="entry name" value="HTH_36"/>
    <property type="match status" value="1"/>
</dbReference>
<accession>A0ABR9REY6</accession>
<sequence length="225" mass="25964">MNLLSNQRNPKRSRFTLPNDIWKCELKPQGFAILAYLCYLHVHCNKNASPSADEIASQLHMSKDMAVKQIAELNRRGLLDQHMVPILKSNGKNFFSLPNELFFLNIGHGAMTVYAYLLYCENRRTHQCHPSCRTIAAAVHLSAATVMKHITKLEDQRLIAVENTNYIDDHGMKWNGNNQYTILPIQMAMDHCYQQQMLRLEEQQKRDQTQKRLGWNAENAPCVPL</sequence>
<evidence type="ECO:0000313" key="2">
    <source>
        <dbReference type="Proteomes" id="UP000806211"/>
    </source>
</evidence>
<proteinExistence type="predicted"/>
<keyword evidence="2" id="KW-1185">Reference proteome</keyword>
<dbReference type="InterPro" id="IPR036388">
    <property type="entry name" value="WH-like_DNA-bd_sf"/>
</dbReference>